<keyword evidence="3" id="KW-0547">Nucleotide-binding</keyword>
<dbReference type="SMART" id="SM00490">
    <property type="entry name" value="HELICc"/>
    <property type="match status" value="1"/>
</dbReference>
<proteinExistence type="inferred from homology"/>
<dbReference type="GO" id="GO:0000812">
    <property type="term" value="C:Swr1 complex"/>
    <property type="evidence" value="ECO:0007669"/>
    <property type="project" value="TreeGrafter"/>
</dbReference>
<dbReference type="Pfam" id="PF00176">
    <property type="entry name" value="SNF2-rel_dom"/>
    <property type="match status" value="1"/>
</dbReference>
<dbReference type="PROSITE" id="PS51194">
    <property type="entry name" value="HELICASE_CTER"/>
    <property type="match status" value="1"/>
</dbReference>
<dbReference type="EMBL" id="LN609529">
    <property type="protein sequence ID" value="CEF66261.1"/>
    <property type="molecule type" value="Genomic_DNA"/>
</dbReference>
<feature type="region of interest" description="Disordered" evidence="11">
    <location>
        <begin position="516"/>
        <end position="540"/>
    </location>
</feature>
<comment type="subcellular location">
    <subcellularLocation>
        <location evidence="1">Nucleus</location>
    </subcellularLocation>
</comment>
<dbReference type="GO" id="GO:0042393">
    <property type="term" value="F:histone binding"/>
    <property type="evidence" value="ECO:0007669"/>
    <property type="project" value="TreeGrafter"/>
</dbReference>
<dbReference type="InterPro" id="IPR001650">
    <property type="entry name" value="Helicase_C-like"/>
</dbReference>
<evidence type="ECO:0000256" key="3">
    <source>
        <dbReference type="ARBA" id="ARBA00022741"/>
    </source>
</evidence>
<dbReference type="InterPro" id="IPR038718">
    <property type="entry name" value="SNF2-like_sf"/>
</dbReference>
<dbReference type="InterPro" id="IPR014001">
    <property type="entry name" value="Helicase_ATP-bd"/>
</dbReference>
<evidence type="ECO:0000256" key="4">
    <source>
        <dbReference type="ARBA" id="ARBA00022801"/>
    </source>
</evidence>
<feature type="compositionally biased region" description="Basic and acidic residues" evidence="11">
    <location>
        <begin position="72"/>
        <end position="93"/>
    </location>
</feature>
<organism evidence="15">
    <name type="scientific">Strongyloides ratti</name>
    <name type="common">Parasitic roundworm</name>
    <dbReference type="NCBI Taxonomy" id="34506"/>
    <lineage>
        <taxon>Eukaryota</taxon>
        <taxon>Metazoa</taxon>
        <taxon>Ecdysozoa</taxon>
        <taxon>Nematoda</taxon>
        <taxon>Chromadorea</taxon>
        <taxon>Rhabditida</taxon>
        <taxon>Tylenchina</taxon>
        <taxon>Panagrolaimomorpha</taxon>
        <taxon>Strongyloidoidea</taxon>
        <taxon>Strongyloididae</taxon>
        <taxon>Strongyloides</taxon>
    </lineage>
</organism>
<dbReference type="WBParaSite" id="SRAE_2000093100.1">
    <property type="protein sequence ID" value="SRAE_2000093100.1"/>
    <property type="gene ID" value="WBGene00261131"/>
</dbReference>
<dbReference type="PROSITE" id="PS51192">
    <property type="entry name" value="HELICASE_ATP_BIND_1"/>
    <property type="match status" value="1"/>
</dbReference>
<feature type="region of interest" description="Disordered" evidence="11">
    <location>
        <begin position="286"/>
        <end position="316"/>
    </location>
</feature>
<dbReference type="Pfam" id="PF07529">
    <property type="entry name" value="HSA"/>
    <property type="match status" value="1"/>
</dbReference>
<evidence type="ECO:0000259" key="13">
    <source>
        <dbReference type="PROSITE" id="PS51194"/>
    </source>
</evidence>
<feature type="region of interest" description="Disordered" evidence="11">
    <location>
        <begin position="1"/>
        <end position="96"/>
    </location>
</feature>
<name>A0A090L917_STRRB</name>
<feature type="compositionally biased region" description="Basic and acidic residues" evidence="11">
    <location>
        <begin position="1965"/>
        <end position="1981"/>
    </location>
</feature>
<evidence type="ECO:0000313" key="17">
    <source>
        <dbReference type="WBParaSite" id="SRAE_2000093100.1"/>
    </source>
</evidence>
<dbReference type="PANTHER" id="PTHR45685:SF1">
    <property type="entry name" value="HELICASE SRCAP"/>
    <property type="match status" value="1"/>
</dbReference>
<evidence type="ECO:0000256" key="8">
    <source>
        <dbReference type="ARBA" id="ARBA00023125"/>
    </source>
</evidence>
<dbReference type="eggNOG" id="KOG0391">
    <property type="taxonomic scope" value="Eukaryota"/>
</dbReference>
<dbReference type="InterPro" id="IPR014012">
    <property type="entry name" value="HSA_dom"/>
</dbReference>
<dbReference type="Gene3D" id="1.20.120.850">
    <property type="entry name" value="SWI2/SNF2 ATPases, N-terminal domain"/>
    <property type="match status" value="1"/>
</dbReference>
<feature type="compositionally biased region" description="Polar residues" evidence="11">
    <location>
        <begin position="357"/>
        <end position="366"/>
    </location>
</feature>
<feature type="region of interest" description="Disordered" evidence="11">
    <location>
        <begin position="409"/>
        <end position="448"/>
    </location>
</feature>
<evidence type="ECO:0000256" key="7">
    <source>
        <dbReference type="ARBA" id="ARBA00022853"/>
    </source>
</evidence>
<feature type="coiled-coil region" evidence="10">
    <location>
        <begin position="616"/>
        <end position="643"/>
    </location>
</feature>
<gene>
    <name evidence="15 17 18" type="ORF">SRAE_2000093100</name>
</gene>
<dbReference type="RefSeq" id="XP_024505461.1">
    <property type="nucleotide sequence ID" value="XM_024651823.1"/>
</dbReference>
<keyword evidence="8" id="KW-0238">DNA-binding</keyword>
<feature type="domain" description="Helicase ATP-binding" evidence="12">
    <location>
        <begin position="870"/>
        <end position="1035"/>
    </location>
</feature>
<dbReference type="STRING" id="34506.A0A090L917"/>
<evidence type="ECO:0000313" key="18">
    <source>
        <dbReference type="WormBase" id="SRAE_2000093100"/>
    </source>
</evidence>
<dbReference type="FunFam" id="3.40.50.10810:FF:000005">
    <property type="entry name" value="Photoperiod-independent early flowering 1"/>
    <property type="match status" value="1"/>
</dbReference>
<dbReference type="InterPro" id="IPR050520">
    <property type="entry name" value="INO80/SWR1_helicase"/>
</dbReference>
<feature type="region of interest" description="Disordered" evidence="11">
    <location>
        <begin position="2121"/>
        <end position="2145"/>
    </location>
</feature>
<sequence>MNKPTRKSSRIKSSNNVIPKESPVDSCSNSKGASKEPETNIVISNKRRKTKEPSEGPLLITSNIADTNKNSNKRETAPPEEGSRRSTRRRDADTSGNRHKIFVDNFLNGTAIKRFDYETLVEMFDKRLKSGRNTSTRSKQILTVETADKTFRMCRRDFYRVGIDEAIVNSKNEESVGKHEKINGDISLTNENGGKFTGEDIEKDTEEENFHEDEKESVDTLTTVSRNEVVKTDGDITEKPMSVEENSPSTSIDMTSDTLEISGINNNTFTTSVVNHENTLPIQTVATTSSLEPSSDISNVQENSSIKNEADTDANSQVLESQNEIEDVLESESKTFSVQIDDINNSEIMDVDVSSASNLPQKNENSSQHDKESTNEVVVKEEIKTTVDERELTPMETNEIVDKMTSNMITPTKSLPTSKVSTPSKLISPSKMASNTPTKTLSTPNSTPSIVLASPAKIQPILSPKTTSTSGIISNQETIESPKAVEILSQKEEHINGEAKSTVGPTEALKIVITDNTGSGTSTAPNSSIPSDTPIPVTSNSSNIEVMKSESSIYKRVKQLKEQGLWSQARLPQVEEPKPQVIHWDLLLEEMAWMWNDFIRERKMKRQNRKIIGRAIKKLHSKLEGKEEEEERAQRIRAEKMANRVAKEIKKFWEGAAKLVDMKEQLILNKKRQEIRRKNMDKIVDQANIFSNQVGQTLQGGSVEPDEYLLDGDDNFNNPFNSDIKEIEELDELDALVKGQNAPLSDILEGLPPEYLAEVQGMPSNLNYNFDDNDFEEIVAPKRRKIEELPEDELTLSSSGGQLDEDSSNILITPELSKSKITNFEKMREECQTLQPQGFTLESAHINVEQPSMIRGVLREYQLLGLNWLYTLFKRHVNGILADEMGLGKTLQTISLLAYLVEKERIWRPHLIIVPTSVILNWDMEFKKWCPNFKTLVYHGTAKERSDLRKGWTKDDSFDVVITSYKIIINDINVFRKRKWQYLILDEAHTIKNFKTQAWQKLVNLKSMNRLLLTGTPLQNDLMELHSLLKFLMPTIFTSQSDFKEVFNDPLVDFAGGNGDSNPELVGKLHDILRPFLLRRLKKDVEKQLPKKREIVVRCSLANRQRSLYDDFICRRETQALLASGSIFHVLNVTMQLRKVCNHPNLHETRSVESPVVLFAIKVSYPAIVLDIAQPYIDEKLRNLPTSMIFNGSKSYSIRALSCLRKIKSTRQEYNSSLNSQTPVLPKIKGFKLNFHNFISTKVYNREDLKDGQRIFDVDIKNLAMLDLKINDEFILSFDDDEIDRIPLVVKDKRPLLCKFGVDQITNKPGIYVVNCSHVIFSTKLQELQFSRNTKNDFILIKKGEAEARKLRFNNIEHKNFSSVIQLPKNYPTKALLNFRAVSTHYGNKKNHQSGNNQNIIKKDSIQSNISVDMVDADETTEQEFKTPEYFSYIKNLNPEDFVDRRAREQQLLEKENCADMISTLSVDRINNMHDPLIYEETIYLLEKEFKKDLELPNHCILFNWLDYDKSVETYNKRFLENLLDSCIDKFDIYTHPAITKGIQVVPVGRGRNFDIINEMENMEKMSKKIYDNLDTYYHKLETSAMFSFPELRLIEYDCGKLQRLTIMLRELFNQGHRVLIFTQMSSMLDILQEFLSYHGYKYFRLDGSTSLDQRQAMMEQFNNDDKIFCFILSTRSGGIGINLTGADTVIFYDSDWNPTMDAQAQDRCHRIGQTKDVTIYRLISEYTIEESILERAVMKRRLGEMAIDNAKFTPDYFRNMTIKDLFKDNIQSLDQNIIESKVEVASDNEIRKALALTEDKVDANAAELAEKEAATEYDEVLPSAQSYDDQEIDEELKPLVDSLTNVEKYAVRYLQQLNDPELQKRLEEIEMNDQLIDIENLNERKESTDGFDEVSSKKNRKRINPNNVLPSRASERISRVALNKIIEAEDREAFAKVKRICKIKDKSSKKSSSSNISHSKCRSKKSDNISKRSNKKDGRNSIKKKRIGKNNTSRIDIAVKDECSNDDKSPKTTNNSNIILSSSKTFVSPPSLPPKLSSSRLIAQPSSNNISTPPKPVIKSSTLVNNFASQNLPIKSNSPRVDYVQNGNRMFCAKLSKNVSTVIKPPRKCYNTLPISKPPVRQPIFRNTPISLNSNNSQSTHTNTKPTEVKRVVYICVKNSPQNTSNQVLPKVCSYISSSQKPNVPSLPPSRNSISNFTISRPEPRPFSSLRITNNTSVTQRIPISSNTRVFTIQKNNEDKTVKNTIS</sequence>
<feature type="domain" description="HSA" evidence="14">
    <location>
        <begin position="571"/>
        <end position="648"/>
    </location>
</feature>
<dbReference type="InterPro" id="IPR000330">
    <property type="entry name" value="SNF2_N"/>
</dbReference>
<dbReference type="GO" id="GO:0003677">
    <property type="term" value="F:DNA binding"/>
    <property type="evidence" value="ECO:0007669"/>
    <property type="project" value="UniProtKB-KW"/>
</dbReference>
<keyword evidence="6" id="KW-0067">ATP-binding</keyword>
<dbReference type="Pfam" id="PF00271">
    <property type="entry name" value="Helicase_C"/>
    <property type="match status" value="1"/>
</dbReference>
<keyword evidence="4" id="KW-0378">Hydrolase</keyword>
<feature type="compositionally biased region" description="Polar residues" evidence="11">
    <location>
        <begin position="60"/>
        <end position="70"/>
    </location>
</feature>
<evidence type="ECO:0000256" key="5">
    <source>
        <dbReference type="ARBA" id="ARBA00022806"/>
    </source>
</evidence>
<evidence type="ECO:0000259" key="12">
    <source>
        <dbReference type="PROSITE" id="PS51192"/>
    </source>
</evidence>
<accession>A0A090L917</accession>
<keyword evidence="5" id="KW-0347">Helicase</keyword>
<feature type="region of interest" description="Disordered" evidence="11">
    <location>
        <begin position="1946"/>
        <end position="1994"/>
    </location>
</feature>
<dbReference type="InterPro" id="IPR027417">
    <property type="entry name" value="P-loop_NTPase"/>
</dbReference>
<feature type="compositionally biased region" description="Basic and acidic residues" evidence="11">
    <location>
        <begin position="367"/>
        <end position="376"/>
    </location>
</feature>
<dbReference type="OrthoDB" id="448448at2759"/>
<dbReference type="CDD" id="cd18793">
    <property type="entry name" value="SF2_C_SNF"/>
    <property type="match status" value="1"/>
</dbReference>
<keyword evidence="7" id="KW-0156">Chromatin regulator</keyword>
<dbReference type="GO" id="GO:0006338">
    <property type="term" value="P:chromatin remodeling"/>
    <property type="evidence" value="ECO:0007669"/>
    <property type="project" value="TreeGrafter"/>
</dbReference>
<dbReference type="Proteomes" id="UP000035682">
    <property type="component" value="Unplaced"/>
</dbReference>
<protein>
    <submittedName>
        <fullName evidence="15 17">E1A-binding protein p400</fullName>
    </submittedName>
</protein>
<dbReference type="Gene3D" id="3.40.50.10810">
    <property type="entry name" value="Tandem AAA-ATPase domain"/>
    <property type="match status" value="1"/>
</dbReference>
<dbReference type="CTD" id="36378625"/>
<evidence type="ECO:0000256" key="10">
    <source>
        <dbReference type="SAM" id="Coils"/>
    </source>
</evidence>
<dbReference type="SMART" id="SM00487">
    <property type="entry name" value="DEXDc"/>
    <property type="match status" value="1"/>
</dbReference>
<feature type="domain" description="Helicase C-terminal" evidence="13">
    <location>
        <begin position="1601"/>
        <end position="1762"/>
    </location>
</feature>
<evidence type="ECO:0000256" key="9">
    <source>
        <dbReference type="ARBA" id="ARBA00023242"/>
    </source>
</evidence>
<feature type="compositionally biased region" description="Basic residues" evidence="11">
    <location>
        <begin position="1"/>
        <end position="10"/>
    </location>
</feature>
<evidence type="ECO:0000256" key="2">
    <source>
        <dbReference type="ARBA" id="ARBA00009220"/>
    </source>
</evidence>
<keyword evidence="10" id="KW-0175">Coiled coil</keyword>
<feature type="compositionally biased region" description="Low complexity" evidence="11">
    <location>
        <begin position="2132"/>
        <end position="2145"/>
    </location>
</feature>
<reference evidence="15 16" key="1">
    <citation type="submission" date="2014-09" db="EMBL/GenBank/DDBJ databases">
        <authorList>
            <person name="Martin A.A."/>
        </authorList>
    </citation>
    <scope>NUCLEOTIDE SEQUENCE</scope>
    <source>
        <strain evidence="16">ED321</strain>
        <strain evidence="15">ED321 Heterogonic</strain>
    </source>
</reference>
<dbReference type="GO" id="GO:0004386">
    <property type="term" value="F:helicase activity"/>
    <property type="evidence" value="ECO:0007669"/>
    <property type="project" value="UniProtKB-KW"/>
</dbReference>
<dbReference type="PANTHER" id="PTHR45685">
    <property type="entry name" value="HELICASE SRCAP-RELATED"/>
    <property type="match status" value="1"/>
</dbReference>
<dbReference type="SUPFAM" id="SSF52540">
    <property type="entry name" value="P-loop containing nucleoside triphosphate hydrolases"/>
    <property type="match status" value="2"/>
</dbReference>
<dbReference type="GeneID" id="36378625"/>
<feature type="region of interest" description="Disordered" evidence="11">
    <location>
        <begin position="1887"/>
        <end position="1911"/>
    </location>
</feature>
<reference evidence="17" key="2">
    <citation type="submission" date="2020-12" db="UniProtKB">
        <authorList>
            <consortium name="WormBaseParasite"/>
        </authorList>
    </citation>
    <scope>IDENTIFICATION</scope>
</reference>
<evidence type="ECO:0000256" key="1">
    <source>
        <dbReference type="ARBA" id="ARBA00004123"/>
    </source>
</evidence>
<feature type="region of interest" description="Disordered" evidence="11">
    <location>
        <begin position="357"/>
        <end position="376"/>
    </location>
</feature>
<keyword evidence="9" id="KW-0539">Nucleus</keyword>
<dbReference type="GO" id="GO:0005524">
    <property type="term" value="F:ATP binding"/>
    <property type="evidence" value="ECO:0007669"/>
    <property type="project" value="UniProtKB-KW"/>
</dbReference>
<evidence type="ECO:0000259" key="14">
    <source>
        <dbReference type="PROSITE" id="PS51204"/>
    </source>
</evidence>
<dbReference type="WormBase" id="SRAE_2000093100">
    <property type="protein sequence ID" value="SRP04545"/>
    <property type="gene ID" value="WBGene00261131"/>
</dbReference>
<keyword evidence="16" id="KW-1185">Reference proteome</keyword>
<dbReference type="InterPro" id="IPR049730">
    <property type="entry name" value="SNF2/RAD54-like_C"/>
</dbReference>
<evidence type="ECO:0000256" key="6">
    <source>
        <dbReference type="ARBA" id="ARBA00022840"/>
    </source>
</evidence>
<dbReference type="PROSITE" id="PS51204">
    <property type="entry name" value="HSA"/>
    <property type="match status" value="1"/>
</dbReference>
<evidence type="ECO:0000313" key="15">
    <source>
        <dbReference type="EMBL" id="CEF66261.1"/>
    </source>
</evidence>
<comment type="similarity">
    <text evidence="2">Belongs to the SNF2/RAD54 helicase family. SWR1 subfamily.</text>
</comment>
<evidence type="ECO:0000256" key="11">
    <source>
        <dbReference type="SAM" id="MobiDB-lite"/>
    </source>
</evidence>
<dbReference type="GO" id="GO:0016887">
    <property type="term" value="F:ATP hydrolysis activity"/>
    <property type="evidence" value="ECO:0007669"/>
    <property type="project" value="TreeGrafter"/>
</dbReference>
<dbReference type="Gene3D" id="3.40.50.300">
    <property type="entry name" value="P-loop containing nucleotide triphosphate hydrolases"/>
    <property type="match status" value="1"/>
</dbReference>
<evidence type="ECO:0000313" key="16">
    <source>
        <dbReference type="Proteomes" id="UP000035682"/>
    </source>
</evidence>